<name>A0ABN5FFV7_9PROT</name>
<sequence length="200" mass="22063">MNQKTSSKALEIMDLARLLIANGGYNGFSYADISKTLGVTNASIHYHFSAKADLVKAVVLQYRENGRETLARVLAENDDPVALLRMFVDHWQRCLREGPLPFCICVMLASEMALLPDHVADEVQGHFDDLSSWLTEVVTRGDNAGLLALQATPLQEARILMTVVHGALISARAARNPDLYGEIVMPALERLLVKAPVTRH</sequence>
<evidence type="ECO:0000256" key="4">
    <source>
        <dbReference type="PROSITE-ProRule" id="PRU00335"/>
    </source>
</evidence>
<accession>A0ABN5FFV7</accession>
<keyword evidence="2 4" id="KW-0238">DNA-binding</keyword>
<organism evidence="6 7">
    <name type="scientific">Thalassospira marina</name>
    <dbReference type="NCBI Taxonomy" id="2048283"/>
    <lineage>
        <taxon>Bacteria</taxon>
        <taxon>Pseudomonadati</taxon>
        <taxon>Pseudomonadota</taxon>
        <taxon>Alphaproteobacteria</taxon>
        <taxon>Rhodospirillales</taxon>
        <taxon>Thalassospiraceae</taxon>
        <taxon>Thalassospira</taxon>
    </lineage>
</organism>
<dbReference type="Gene3D" id="1.10.357.10">
    <property type="entry name" value="Tetracycline Repressor, domain 2"/>
    <property type="match status" value="1"/>
</dbReference>
<dbReference type="InterPro" id="IPR009057">
    <property type="entry name" value="Homeodomain-like_sf"/>
</dbReference>
<dbReference type="SUPFAM" id="SSF48498">
    <property type="entry name" value="Tetracyclin repressor-like, C-terminal domain"/>
    <property type="match status" value="1"/>
</dbReference>
<dbReference type="InterPro" id="IPR011075">
    <property type="entry name" value="TetR_C"/>
</dbReference>
<dbReference type="EMBL" id="CP024199">
    <property type="protein sequence ID" value="AUG53622.1"/>
    <property type="molecule type" value="Genomic_DNA"/>
</dbReference>
<evidence type="ECO:0000256" key="1">
    <source>
        <dbReference type="ARBA" id="ARBA00023015"/>
    </source>
</evidence>
<feature type="domain" description="HTH tetR-type" evidence="5">
    <location>
        <begin position="6"/>
        <end position="66"/>
    </location>
</feature>
<keyword evidence="1" id="KW-0805">Transcription regulation</keyword>
<dbReference type="PANTHER" id="PTHR47506">
    <property type="entry name" value="TRANSCRIPTIONAL REGULATORY PROTEIN"/>
    <property type="match status" value="1"/>
</dbReference>
<dbReference type="RefSeq" id="WP_101285168.1">
    <property type="nucleotide sequence ID" value="NZ_CP024199.1"/>
</dbReference>
<evidence type="ECO:0000259" key="5">
    <source>
        <dbReference type="PROSITE" id="PS50977"/>
    </source>
</evidence>
<evidence type="ECO:0000256" key="2">
    <source>
        <dbReference type="ARBA" id="ARBA00023125"/>
    </source>
</evidence>
<gene>
    <name evidence="6" type="ORF">CSC3H3_13525</name>
</gene>
<evidence type="ECO:0000313" key="6">
    <source>
        <dbReference type="EMBL" id="AUG53622.1"/>
    </source>
</evidence>
<dbReference type="InterPro" id="IPR036271">
    <property type="entry name" value="Tet_transcr_reg_TetR-rel_C_sf"/>
</dbReference>
<dbReference type="SUPFAM" id="SSF46689">
    <property type="entry name" value="Homeodomain-like"/>
    <property type="match status" value="1"/>
</dbReference>
<dbReference type="InterPro" id="IPR001647">
    <property type="entry name" value="HTH_TetR"/>
</dbReference>
<dbReference type="PROSITE" id="PS50977">
    <property type="entry name" value="HTH_TETR_2"/>
    <property type="match status" value="1"/>
</dbReference>
<dbReference type="PRINTS" id="PR00455">
    <property type="entry name" value="HTHTETR"/>
</dbReference>
<dbReference type="Pfam" id="PF00440">
    <property type="entry name" value="TetR_N"/>
    <property type="match status" value="1"/>
</dbReference>
<proteinExistence type="predicted"/>
<reference evidence="6 7" key="1">
    <citation type="submission" date="2017-10" db="EMBL/GenBank/DDBJ databases">
        <title>Biodiversity and function of Thalassospira species in the particle-attached aromatic-hydrocarbon-degrading consortia from the surface seawater of the China South Sea.</title>
        <authorList>
            <person name="Dong C."/>
            <person name="Liu R."/>
            <person name="Shao Z."/>
        </authorList>
    </citation>
    <scope>NUCLEOTIDE SEQUENCE [LARGE SCALE GENOMIC DNA]</scope>
    <source>
        <strain evidence="6 7">CSC3H3</strain>
    </source>
</reference>
<evidence type="ECO:0000313" key="7">
    <source>
        <dbReference type="Proteomes" id="UP000233458"/>
    </source>
</evidence>
<dbReference type="Proteomes" id="UP000233458">
    <property type="component" value="Chromosome"/>
</dbReference>
<evidence type="ECO:0000256" key="3">
    <source>
        <dbReference type="ARBA" id="ARBA00023163"/>
    </source>
</evidence>
<protein>
    <submittedName>
        <fullName evidence="6">TetR family transcriptional regulator</fullName>
    </submittedName>
</protein>
<keyword evidence="7" id="KW-1185">Reference proteome</keyword>
<keyword evidence="3" id="KW-0804">Transcription</keyword>
<dbReference type="PANTHER" id="PTHR47506:SF1">
    <property type="entry name" value="HTH-TYPE TRANSCRIPTIONAL REGULATOR YJDC"/>
    <property type="match status" value="1"/>
</dbReference>
<dbReference type="Pfam" id="PF16925">
    <property type="entry name" value="TetR_C_13"/>
    <property type="match status" value="1"/>
</dbReference>
<feature type="DNA-binding region" description="H-T-H motif" evidence="4">
    <location>
        <begin position="29"/>
        <end position="48"/>
    </location>
</feature>